<dbReference type="EC" id="5.1.99.6" evidence="19"/>
<sequence length="510" mass="52284">MQSVLTAAQMREAEQAAEAQHGMPSALLMENAGRALAEAARSVAGPGGRFSVVCGPGNNGGDGLVAARFLREGGARVDVALVGDRAKMTAEAKRNLRALEADGFTAQGLEALPTLGRGDVVVDALFGTGLSRAPAGEFADAIHRIDGWRAAGAKVVAADVPSGLQSDTGEAFTPCVEADVTVSFGLLKRGQVLEPGASRCGELRRVDIGLSPATLHALTGLVPRLVEEADARGVLPPRRADSHKGTYGHVLVVAGSRGKTGAAAMAARSALRSGAGLVSVATRAEVVDTVLSFAPELMGIPLEASGPLGLADLEPLLAAAEGKDALVIGPGIPRGPETGKLIAELLARVEAPVVLDADALNAVATDLSALRGAKRQVVLTPHPGEMARLTGRSTKEVQAHRLELAREFAMEHGVTLVLKGTRTLTVSADGDLYINPTGNPGMATGGTGDVLSGICGAFLAQGFQVPDAIWAAVYVHGLAGDLAAGKRGKVGLIATDLIKGLCDVWTRWDR</sequence>
<feature type="binding site" evidence="17">
    <location>
        <position position="449"/>
    </location>
    <ligand>
        <name>(6S)-NADPHX</name>
        <dbReference type="ChEBI" id="CHEBI:64076"/>
    </ligand>
</feature>
<dbReference type="HAMAP" id="MF_01965">
    <property type="entry name" value="NADHX_dehydratase"/>
    <property type="match status" value="1"/>
</dbReference>
<comment type="caution">
    <text evidence="22">The sequence shown here is derived from an EMBL/GenBank/DDBJ whole genome shotgun (WGS) entry which is preliminary data.</text>
</comment>
<dbReference type="Gene3D" id="3.40.50.10260">
    <property type="entry name" value="YjeF N-terminal domain"/>
    <property type="match status" value="1"/>
</dbReference>
<feature type="binding site" evidence="18">
    <location>
        <position position="162"/>
    </location>
    <ligand>
        <name>K(+)</name>
        <dbReference type="ChEBI" id="CHEBI:29103"/>
    </ligand>
</feature>
<feature type="binding site" evidence="18">
    <location>
        <begin position="58"/>
        <end position="62"/>
    </location>
    <ligand>
        <name>(6S)-NADPHX</name>
        <dbReference type="ChEBI" id="CHEBI:64076"/>
    </ligand>
</feature>
<comment type="catalytic activity">
    <reaction evidence="16 17 19">
        <text>(6S)-NADPHX + ADP = AMP + phosphate + NADPH + H(+)</text>
        <dbReference type="Rhea" id="RHEA:32235"/>
        <dbReference type="ChEBI" id="CHEBI:15378"/>
        <dbReference type="ChEBI" id="CHEBI:43474"/>
        <dbReference type="ChEBI" id="CHEBI:57783"/>
        <dbReference type="ChEBI" id="CHEBI:64076"/>
        <dbReference type="ChEBI" id="CHEBI:456215"/>
        <dbReference type="ChEBI" id="CHEBI:456216"/>
        <dbReference type="EC" id="4.2.1.136"/>
    </reaction>
</comment>
<evidence type="ECO:0000256" key="7">
    <source>
        <dbReference type="ARBA" id="ARBA00022840"/>
    </source>
</evidence>
<dbReference type="PIRSF" id="PIRSF017184">
    <property type="entry name" value="Nnr"/>
    <property type="match status" value="1"/>
</dbReference>
<dbReference type="InterPro" id="IPR029056">
    <property type="entry name" value="Ribokinase-like"/>
</dbReference>
<evidence type="ECO:0000256" key="18">
    <source>
        <dbReference type="HAMAP-Rule" id="MF_01966"/>
    </source>
</evidence>
<dbReference type="EC" id="4.2.1.136" evidence="19"/>
<dbReference type="PANTHER" id="PTHR12592">
    <property type="entry name" value="ATP-DEPENDENT (S)-NAD(P)H-HYDRATE DEHYDRATASE FAMILY MEMBER"/>
    <property type="match status" value="1"/>
</dbReference>
<dbReference type="SUPFAM" id="SSF64153">
    <property type="entry name" value="YjeF N-terminal domain-like"/>
    <property type="match status" value="1"/>
</dbReference>
<evidence type="ECO:0000259" key="20">
    <source>
        <dbReference type="PROSITE" id="PS51383"/>
    </source>
</evidence>
<evidence type="ECO:0000256" key="8">
    <source>
        <dbReference type="ARBA" id="ARBA00022857"/>
    </source>
</evidence>
<comment type="similarity">
    <text evidence="18">Belongs to the NnrE/AIBP family.</text>
</comment>
<accession>A0ABU5H499</accession>
<dbReference type="HAMAP" id="MF_01966">
    <property type="entry name" value="NADHX_epimerase"/>
    <property type="match status" value="1"/>
</dbReference>
<dbReference type="InterPro" id="IPR000631">
    <property type="entry name" value="CARKD"/>
</dbReference>
<comment type="cofactor">
    <cofactor evidence="17">
        <name>Mg(2+)</name>
        <dbReference type="ChEBI" id="CHEBI:18420"/>
    </cofactor>
</comment>
<evidence type="ECO:0000313" key="23">
    <source>
        <dbReference type="Proteomes" id="UP001291309"/>
    </source>
</evidence>
<comment type="caution">
    <text evidence="18">Lacks conserved residue(s) required for the propagation of feature annotation.</text>
</comment>
<feature type="binding site" evidence="17">
    <location>
        <begin position="419"/>
        <end position="423"/>
    </location>
    <ligand>
        <name>AMP</name>
        <dbReference type="ChEBI" id="CHEBI:456215"/>
    </ligand>
</feature>
<evidence type="ECO:0000256" key="19">
    <source>
        <dbReference type="PIRNR" id="PIRNR017184"/>
    </source>
</evidence>
<feature type="domain" description="YjeF C-terminal" evidence="20">
    <location>
        <begin position="227"/>
        <end position="508"/>
    </location>
</feature>
<evidence type="ECO:0000256" key="9">
    <source>
        <dbReference type="ARBA" id="ARBA00022958"/>
    </source>
</evidence>
<comment type="function">
    <text evidence="18">Catalyzes the epimerization of the S- and R-forms of NAD(P)HX, a damaged form of NAD(P)H that is a result of enzymatic or heat-dependent hydration. This is a prerequisite for the S-specific NAD(P)H-hydrate dehydratase to allow the repair of both epimers of NAD(P)HX.</text>
</comment>
<evidence type="ECO:0000256" key="15">
    <source>
        <dbReference type="ARBA" id="ARBA00048238"/>
    </source>
</evidence>
<evidence type="ECO:0000313" key="22">
    <source>
        <dbReference type="EMBL" id="MDY7228306.1"/>
    </source>
</evidence>
<dbReference type="NCBIfam" id="TIGR00197">
    <property type="entry name" value="yjeF_nterm"/>
    <property type="match status" value="1"/>
</dbReference>
<comment type="similarity">
    <text evidence="3 19">In the N-terminal section; belongs to the NnrE/AIBP family.</text>
</comment>
<keyword evidence="9 18" id="KW-0630">Potassium</keyword>
<dbReference type="InterPro" id="IPR004443">
    <property type="entry name" value="YjeF_N_dom"/>
</dbReference>
<dbReference type="CDD" id="cd01171">
    <property type="entry name" value="YXKO-related"/>
    <property type="match status" value="1"/>
</dbReference>
<evidence type="ECO:0000256" key="12">
    <source>
        <dbReference type="ARBA" id="ARBA00023239"/>
    </source>
</evidence>
<evidence type="ECO:0000256" key="17">
    <source>
        <dbReference type="HAMAP-Rule" id="MF_01965"/>
    </source>
</evidence>
<evidence type="ECO:0000256" key="10">
    <source>
        <dbReference type="ARBA" id="ARBA00023027"/>
    </source>
</evidence>
<dbReference type="Gene3D" id="3.40.1190.20">
    <property type="match status" value="1"/>
</dbReference>
<keyword evidence="11 18" id="KW-0413">Isomerase</keyword>
<comment type="function">
    <text evidence="17">Catalyzes the dehydration of the S-form of NAD(P)HX at the expense of ADP, which is converted to AMP. Together with NAD(P)HX epimerase, which catalyzes the epimerization of the S- and R-forms, the enzyme allows the repair of both epimers of NAD(P)HX, a damaged form of NAD(P)H that is a result of enzymatic or heat-dependent hydration.</text>
</comment>
<dbReference type="PANTHER" id="PTHR12592:SF0">
    <property type="entry name" value="ATP-DEPENDENT (S)-NAD(P)H-HYDRATE DEHYDRATASE"/>
    <property type="match status" value="1"/>
</dbReference>
<gene>
    <name evidence="17" type="primary">nnrD</name>
    <name evidence="18" type="synonym">nnrE</name>
    <name evidence="22" type="ORF">SYV04_17935</name>
</gene>
<dbReference type="EMBL" id="JAXIVS010000005">
    <property type="protein sequence ID" value="MDY7228306.1"/>
    <property type="molecule type" value="Genomic_DNA"/>
</dbReference>
<dbReference type="Pfam" id="PF03853">
    <property type="entry name" value="YjeF_N"/>
    <property type="match status" value="1"/>
</dbReference>
<keyword evidence="12 17" id="KW-0456">Lyase</keyword>
<dbReference type="InterPro" id="IPR030677">
    <property type="entry name" value="Nnr"/>
</dbReference>
<reference evidence="22 23" key="1">
    <citation type="submission" date="2023-12" db="EMBL/GenBank/DDBJ databases">
        <title>the genome sequence of Hyalangium sp. s54d21.</title>
        <authorList>
            <person name="Zhang X."/>
        </authorList>
    </citation>
    <scope>NUCLEOTIDE SEQUENCE [LARGE SCALE GENOMIC DNA]</scope>
    <source>
        <strain evidence="23">s54d21</strain>
    </source>
</reference>
<dbReference type="NCBIfam" id="TIGR00196">
    <property type="entry name" value="yjeF_cterm"/>
    <property type="match status" value="1"/>
</dbReference>
<keyword evidence="7 17" id="KW-0067">ATP-binding</keyword>
<comment type="function">
    <text evidence="14 19">Bifunctional enzyme that catalyzes the epimerization of the S- and R-forms of NAD(P)HX and the dehydration of the S-form of NAD(P)HX at the expense of ADP, which is converted to AMP. This allows the repair of both epimers of NAD(P)HX, a damaged form of NAD(P)H that is a result of enzymatic or heat-dependent hydration.</text>
</comment>
<evidence type="ECO:0000256" key="1">
    <source>
        <dbReference type="ARBA" id="ARBA00000013"/>
    </source>
</evidence>
<comment type="catalytic activity">
    <reaction evidence="1 18 19">
        <text>(6R)-NADHX = (6S)-NADHX</text>
        <dbReference type="Rhea" id="RHEA:32215"/>
        <dbReference type="ChEBI" id="CHEBI:64074"/>
        <dbReference type="ChEBI" id="CHEBI:64075"/>
        <dbReference type="EC" id="5.1.99.6"/>
    </reaction>
</comment>
<dbReference type="Proteomes" id="UP001291309">
    <property type="component" value="Unassembled WGS sequence"/>
</dbReference>
<comment type="catalytic activity">
    <reaction evidence="15 17 19">
        <text>(6S)-NADHX + ADP = AMP + phosphate + NADH + H(+)</text>
        <dbReference type="Rhea" id="RHEA:32223"/>
        <dbReference type="ChEBI" id="CHEBI:15378"/>
        <dbReference type="ChEBI" id="CHEBI:43474"/>
        <dbReference type="ChEBI" id="CHEBI:57945"/>
        <dbReference type="ChEBI" id="CHEBI:64074"/>
        <dbReference type="ChEBI" id="CHEBI:456215"/>
        <dbReference type="ChEBI" id="CHEBI:456216"/>
        <dbReference type="EC" id="4.2.1.136"/>
    </reaction>
</comment>
<evidence type="ECO:0000256" key="2">
    <source>
        <dbReference type="ARBA" id="ARBA00000909"/>
    </source>
</evidence>
<evidence type="ECO:0000259" key="21">
    <source>
        <dbReference type="PROSITE" id="PS51385"/>
    </source>
</evidence>
<feature type="binding site" evidence="17">
    <location>
        <position position="448"/>
    </location>
    <ligand>
        <name>AMP</name>
        <dbReference type="ChEBI" id="CHEBI:456215"/>
    </ligand>
</feature>
<keyword evidence="8 17" id="KW-0521">NADP</keyword>
<feature type="binding site" evidence="18">
    <location>
        <position position="59"/>
    </location>
    <ligand>
        <name>K(+)</name>
        <dbReference type="ChEBI" id="CHEBI:29103"/>
    </ligand>
</feature>
<evidence type="ECO:0000256" key="14">
    <source>
        <dbReference type="ARBA" id="ARBA00025153"/>
    </source>
</evidence>
<dbReference type="PROSITE" id="PS51385">
    <property type="entry name" value="YJEF_N"/>
    <property type="match status" value="1"/>
</dbReference>
<keyword evidence="23" id="KW-1185">Reference proteome</keyword>
<keyword evidence="10 17" id="KW-0520">NAD</keyword>
<evidence type="ECO:0000256" key="4">
    <source>
        <dbReference type="ARBA" id="ARBA00009524"/>
    </source>
</evidence>
<feature type="binding site" evidence="17">
    <location>
        <position position="331"/>
    </location>
    <ligand>
        <name>(6S)-NADPHX</name>
        <dbReference type="ChEBI" id="CHEBI:64076"/>
    </ligand>
</feature>
<proteinExistence type="inferred from homology"/>
<feature type="domain" description="YjeF N-terminal" evidence="21">
    <location>
        <begin position="10"/>
        <end position="216"/>
    </location>
</feature>
<evidence type="ECO:0000256" key="6">
    <source>
        <dbReference type="ARBA" id="ARBA00022741"/>
    </source>
</evidence>
<feature type="binding site" evidence="18">
    <location>
        <begin position="127"/>
        <end position="133"/>
    </location>
    <ligand>
        <name>(6S)-NADPHX</name>
        <dbReference type="ChEBI" id="CHEBI:64076"/>
    </ligand>
</feature>
<evidence type="ECO:0000256" key="11">
    <source>
        <dbReference type="ARBA" id="ARBA00023235"/>
    </source>
</evidence>
<dbReference type="SUPFAM" id="SSF53613">
    <property type="entry name" value="Ribokinase-like"/>
    <property type="match status" value="1"/>
</dbReference>
<comment type="cofactor">
    <cofactor evidence="18 19">
        <name>K(+)</name>
        <dbReference type="ChEBI" id="CHEBI:29103"/>
    </cofactor>
    <text evidence="18 19">Binds 1 potassium ion per subunit.</text>
</comment>
<feature type="binding site" evidence="18">
    <location>
        <position position="159"/>
    </location>
    <ligand>
        <name>(6S)-NADPHX</name>
        <dbReference type="ChEBI" id="CHEBI:64076"/>
    </ligand>
</feature>
<evidence type="ECO:0000256" key="3">
    <source>
        <dbReference type="ARBA" id="ARBA00006001"/>
    </source>
</evidence>
<dbReference type="Pfam" id="PF01256">
    <property type="entry name" value="Carb_kinase"/>
    <property type="match status" value="1"/>
</dbReference>
<comment type="similarity">
    <text evidence="17">Belongs to the NnrD/CARKD family.</text>
</comment>
<feature type="binding site" evidence="17">
    <location>
        <position position="262"/>
    </location>
    <ligand>
        <name>(6S)-NADPHX</name>
        <dbReference type="ChEBI" id="CHEBI:64076"/>
    </ligand>
</feature>
<protein>
    <recommendedName>
        <fullName evidence="19">Bifunctional NAD(P)H-hydrate repair enzyme</fullName>
    </recommendedName>
    <alternativeName>
        <fullName evidence="19">Nicotinamide nucleotide repair protein</fullName>
    </alternativeName>
    <domain>
        <recommendedName>
            <fullName evidence="19">ADP-dependent (S)-NAD(P)H-hydrate dehydratase</fullName>
            <ecNumber evidence="19">4.2.1.136</ecNumber>
        </recommendedName>
        <alternativeName>
            <fullName evidence="19">ADP-dependent NAD(P)HX dehydratase</fullName>
        </alternativeName>
    </domain>
    <domain>
        <recommendedName>
            <fullName evidence="19">NAD(P)H-hydrate epimerase</fullName>
            <ecNumber evidence="19">5.1.99.6</ecNumber>
        </recommendedName>
    </domain>
</protein>
<name>A0ABU5H499_9BACT</name>
<dbReference type="RefSeq" id="WP_321547024.1">
    <property type="nucleotide sequence ID" value="NZ_JAXIVS010000005.1"/>
</dbReference>
<organism evidence="22 23">
    <name type="scientific">Hyalangium rubrum</name>
    <dbReference type="NCBI Taxonomy" id="3103134"/>
    <lineage>
        <taxon>Bacteria</taxon>
        <taxon>Pseudomonadati</taxon>
        <taxon>Myxococcota</taxon>
        <taxon>Myxococcia</taxon>
        <taxon>Myxococcales</taxon>
        <taxon>Cystobacterineae</taxon>
        <taxon>Archangiaceae</taxon>
        <taxon>Hyalangium</taxon>
    </lineage>
</organism>
<keyword evidence="6 17" id="KW-0547">Nucleotide-binding</keyword>
<keyword evidence="13" id="KW-0511">Multifunctional enzyme</keyword>
<evidence type="ECO:0000256" key="5">
    <source>
        <dbReference type="ARBA" id="ARBA00022723"/>
    </source>
</evidence>
<dbReference type="InterPro" id="IPR036652">
    <property type="entry name" value="YjeF_N_dom_sf"/>
</dbReference>
<evidence type="ECO:0000256" key="16">
    <source>
        <dbReference type="ARBA" id="ARBA00049209"/>
    </source>
</evidence>
<keyword evidence="5 18" id="KW-0479">Metal-binding</keyword>
<dbReference type="PROSITE" id="PS51383">
    <property type="entry name" value="YJEF_C_3"/>
    <property type="match status" value="1"/>
</dbReference>
<feature type="binding site" evidence="18">
    <location>
        <position position="123"/>
    </location>
    <ligand>
        <name>K(+)</name>
        <dbReference type="ChEBI" id="CHEBI:29103"/>
    </ligand>
</feature>
<evidence type="ECO:0000256" key="13">
    <source>
        <dbReference type="ARBA" id="ARBA00023268"/>
    </source>
</evidence>
<comment type="catalytic activity">
    <reaction evidence="2 18 19">
        <text>(6R)-NADPHX = (6S)-NADPHX</text>
        <dbReference type="Rhea" id="RHEA:32227"/>
        <dbReference type="ChEBI" id="CHEBI:64076"/>
        <dbReference type="ChEBI" id="CHEBI:64077"/>
        <dbReference type="EC" id="5.1.99.6"/>
    </reaction>
</comment>
<comment type="subunit">
    <text evidence="17">Homotetramer.</text>
</comment>
<feature type="binding site" evidence="17">
    <location>
        <position position="382"/>
    </location>
    <ligand>
        <name>(6S)-NADPHX</name>
        <dbReference type="ChEBI" id="CHEBI:64076"/>
    </ligand>
</feature>
<comment type="similarity">
    <text evidence="4 19">In the C-terminal section; belongs to the NnrD/CARKD family.</text>
</comment>